<dbReference type="EMBL" id="JBHSQE010000003">
    <property type="protein sequence ID" value="MFC6146106.1"/>
    <property type="molecule type" value="Genomic_DNA"/>
</dbReference>
<dbReference type="Gene3D" id="1.10.30.50">
    <property type="match status" value="1"/>
</dbReference>
<keyword evidence="2" id="KW-0378">Hydrolase</keyword>
<keyword evidence="2" id="KW-0255">Endonuclease</keyword>
<feature type="region of interest" description="Disordered" evidence="1">
    <location>
        <begin position="327"/>
        <end position="347"/>
    </location>
</feature>
<keyword evidence="3" id="KW-1185">Reference proteome</keyword>
<dbReference type="CDD" id="cd00085">
    <property type="entry name" value="HNHc"/>
    <property type="match status" value="1"/>
</dbReference>
<proteinExistence type="predicted"/>
<dbReference type="RefSeq" id="WP_377000397.1">
    <property type="nucleotide sequence ID" value="NZ_JBHSQE010000003.1"/>
</dbReference>
<dbReference type="GO" id="GO:0004519">
    <property type="term" value="F:endonuclease activity"/>
    <property type="evidence" value="ECO:0007669"/>
    <property type="project" value="UniProtKB-KW"/>
</dbReference>
<sequence>MTTIAALEALRAMTVLGEISSGAVTRADLDRLGVRDGRLWQKLSAIYFGSTRQRKLQAAARAAGAELSLDAVAVIEKHLRTLLSGGAVTVEELRVELCGLRGTVADIDRAAAARVRDHNRSVQDAAAKAYGKRALRGGKNTDGLGMRTLTLTLPERQIAEIIATLLPTAEQERAADKALTYEQAMGDAAYRHLVSGSPDGSPPPMIPHVVMALPDYAAVLRQEGDETIFALTDGTTITGQELVEQEMSTHGLVGLYSPVTGGINLYRDERCANWKQRMLLAAETILCPAPECTTPATQCQAHHLIAWAEGGETNQANLSMACRVHNARNDDNPHAPPRHGRLERHPGGVVHLPPDGGPPRTNIHPIRQLSALALINA</sequence>
<keyword evidence="2" id="KW-0540">Nuclease</keyword>
<dbReference type="Proteomes" id="UP001596244">
    <property type="component" value="Unassembled WGS sequence"/>
</dbReference>
<name>A0ABW1Q9X8_9CORY</name>
<evidence type="ECO:0000313" key="3">
    <source>
        <dbReference type="Proteomes" id="UP001596244"/>
    </source>
</evidence>
<comment type="caution">
    <text evidence="2">The sequence shown here is derived from an EMBL/GenBank/DDBJ whole genome shotgun (WGS) entry which is preliminary data.</text>
</comment>
<dbReference type="InterPro" id="IPR003615">
    <property type="entry name" value="HNH_nuc"/>
</dbReference>
<gene>
    <name evidence="2" type="ORF">ACFPUZ_04725</name>
</gene>
<reference evidence="3" key="1">
    <citation type="journal article" date="2019" name="Int. J. Syst. Evol. Microbiol.">
        <title>The Global Catalogue of Microorganisms (GCM) 10K type strain sequencing project: providing services to taxonomists for standard genome sequencing and annotation.</title>
        <authorList>
            <consortium name="The Broad Institute Genomics Platform"/>
            <consortium name="The Broad Institute Genome Sequencing Center for Infectious Disease"/>
            <person name="Wu L."/>
            <person name="Ma J."/>
        </authorList>
    </citation>
    <scope>NUCLEOTIDE SEQUENCE [LARGE SCALE GENOMIC DNA]</scope>
    <source>
        <strain evidence="3">CCUG 51943</strain>
    </source>
</reference>
<accession>A0ABW1Q9X8</accession>
<evidence type="ECO:0000313" key="2">
    <source>
        <dbReference type="EMBL" id="MFC6146106.1"/>
    </source>
</evidence>
<organism evidence="2 3">
    <name type="scientific">Corynebacterium nasicanis</name>
    <dbReference type="NCBI Taxonomy" id="1448267"/>
    <lineage>
        <taxon>Bacteria</taxon>
        <taxon>Bacillati</taxon>
        <taxon>Actinomycetota</taxon>
        <taxon>Actinomycetes</taxon>
        <taxon>Mycobacteriales</taxon>
        <taxon>Corynebacteriaceae</taxon>
        <taxon>Corynebacterium</taxon>
    </lineage>
</organism>
<evidence type="ECO:0000256" key="1">
    <source>
        <dbReference type="SAM" id="MobiDB-lite"/>
    </source>
</evidence>
<protein>
    <submittedName>
        <fullName evidence="2">HNH endonuclease signature motif containing protein</fullName>
    </submittedName>
</protein>